<feature type="binding site" evidence="2">
    <location>
        <position position="114"/>
    </location>
    <ligand>
        <name>Zn(2+)</name>
        <dbReference type="ChEBI" id="CHEBI:29105"/>
    </ligand>
</feature>
<dbReference type="NCBIfam" id="NF011765">
    <property type="entry name" value="PRK15219.1"/>
    <property type="match status" value="1"/>
</dbReference>
<gene>
    <name evidence="3" type="primary">cynT1</name>
    <name evidence="3" type="ORF">NITFAB_0956</name>
</gene>
<feature type="binding site" evidence="2">
    <location>
        <position position="58"/>
    </location>
    <ligand>
        <name>Zn(2+)</name>
        <dbReference type="ChEBI" id="CHEBI:29105"/>
    </ligand>
</feature>
<dbReference type="EC" id="4.2.1.1" evidence="3"/>
<dbReference type="PANTHER" id="PTHR11002">
    <property type="entry name" value="CARBONIC ANHYDRASE"/>
    <property type="match status" value="1"/>
</dbReference>
<dbReference type="InterPro" id="IPR001765">
    <property type="entry name" value="Carbonic_anhydrase"/>
</dbReference>
<dbReference type="GO" id="GO:0004089">
    <property type="term" value="F:carbonate dehydratase activity"/>
    <property type="evidence" value="ECO:0007669"/>
    <property type="project" value="UniProtKB-EC"/>
</dbReference>
<comment type="cofactor">
    <cofactor evidence="2">
        <name>Zn(2+)</name>
        <dbReference type="ChEBI" id="CHEBI:29105"/>
    </cofactor>
    <text evidence="2">Binds 1 zinc ion per subunit.</text>
</comment>
<organism evidence="3">
    <name type="scientific">Candidatus Nitrotoga fabula</name>
    <dbReference type="NCBI Taxonomy" id="2182327"/>
    <lineage>
        <taxon>Bacteria</taxon>
        <taxon>Pseudomonadati</taxon>
        <taxon>Pseudomonadota</taxon>
        <taxon>Betaproteobacteria</taxon>
        <taxon>Nitrosomonadales</taxon>
        <taxon>Gallionellaceae</taxon>
        <taxon>Candidatus Nitrotoga</taxon>
    </lineage>
</organism>
<reference evidence="3" key="1">
    <citation type="submission" date="2018-05" db="EMBL/GenBank/DDBJ databases">
        <authorList>
            <person name="Lanie J.A."/>
            <person name="Ng W.-L."/>
            <person name="Kazmierczak K.M."/>
            <person name="Andrzejewski T.M."/>
            <person name="Davidsen T.M."/>
            <person name="Wayne K.J."/>
            <person name="Tettelin H."/>
            <person name="Glass J.I."/>
            <person name="Rusch D."/>
            <person name="Podicherti R."/>
            <person name="Tsui H.-C.T."/>
            <person name="Winkler M.E."/>
        </authorList>
    </citation>
    <scope>NUCLEOTIDE SEQUENCE</scope>
    <source>
        <strain evidence="3">KNB</strain>
    </source>
</reference>
<dbReference type="SUPFAM" id="SSF53056">
    <property type="entry name" value="beta-carbonic anhydrase, cab"/>
    <property type="match status" value="1"/>
</dbReference>
<evidence type="ECO:0000256" key="1">
    <source>
        <dbReference type="ARBA" id="ARBA00006217"/>
    </source>
</evidence>
<name>A0A2X0SHR6_9PROT</name>
<dbReference type="PANTHER" id="PTHR11002:SF79">
    <property type="entry name" value="CARBONIC ANHYDRASE 2"/>
    <property type="match status" value="1"/>
</dbReference>
<feature type="binding site" evidence="2">
    <location>
        <position position="111"/>
    </location>
    <ligand>
        <name>Zn(2+)</name>
        <dbReference type="ChEBI" id="CHEBI:29105"/>
    </ligand>
</feature>
<keyword evidence="2" id="KW-0479">Metal-binding</keyword>
<evidence type="ECO:0000313" key="3">
    <source>
        <dbReference type="EMBL" id="SPS05366.1"/>
    </source>
</evidence>
<keyword evidence="2" id="KW-0862">Zinc</keyword>
<dbReference type="SMART" id="SM00947">
    <property type="entry name" value="Pro_CA"/>
    <property type="match status" value="1"/>
</dbReference>
<dbReference type="CDD" id="cd03378">
    <property type="entry name" value="beta_CA_cladeC"/>
    <property type="match status" value="1"/>
</dbReference>
<dbReference type="Pfam" id="PF00484">
    <property type="entry name" value="Pro_CA"/>
    <property type="match status" value="1"/>
</dbReference>
<protein>
    <submittedName>
        <fullName evidence="3">Carbonic anhydrase</fullName>
        <ecNumber evidence="3">4.2.1.1</ecNumber>
    </submittedName>
</protein>
<evidence type="ECO:0000256" key="2">
    <source>
        <dbReference type="PIRSR" id="PIRSR601765-1"/>
    </source>
</evidence>
<dbReference type="Gene3D" id="3.40.1050.10">
    <property type="entry name" value="Carbonic anhydrase"/>
    <property type="match status" value="1"/>
</dbReference>
<dbReference type="GO" id="GO:0008270">
    <property type="term" value="F:zinc ion binding"/>
    <property type="evidence" value="ECO:0007669"/>
    <property type="project" value="InterPro"/>
</dbReference>
<accession>A0A2X0SHR6</accession>
<dbReference type="InterPro" id="IPR036874">
    <property type="entry name" value="Carbonic_anhydrase_sf"/>
</dbReference>
<dbReference type="AlphaFoldDB" id="A0A2X0SHR6"/>
<keyword evidence="3" id="KW-0456">Lyase</keyword>
<feature type="binding site" evidence="2">
    <location>
        <position position="60"/>
    </location>
    <ligand>
        <name>Zn(2+)</name>
        <dbReference type="ChEBI" id="CHEBI:29105"/>
    </ligand>
</feature>
<proteinExistence type="inferred from homology"/>
<sequence>MKAHTKETQASLTPEMAFQILKEGNIRFANNLKVNRNLLQQLNETSEEQYPFAVVLSCVDSRTSAELIFDQGLGDLFSIRIAGNIVNDDILGSMEFACKISGAKIIVVLGHSRCGAIKGACDNITLGNFTGLIGKLKPAVARVREPATNRNSKNSEFVENVARANVFQTIANIKHRSAVLREMLENYQIAIVGGMYEIQTGMIEFYQRPEILDCSRNKPGGLVDVVNYM</sequence>
<dbReference type="EMBL" id="LS423452">
    <property type="protein sequence ID" value="SPS05366.1"/>
    <property type="molecule type" value="Genomic_DNA"/>
</dbReference>
<comment type="similarity">
    <text evidence="1">Belongs to the beta-class carbonic anhydrase family.</text>
</comment>